<reference evidence="2" key="1">
    <citation type="submission" date="2022-10" db="EMBL/GenBank/DDBJ databases">
        <title>Tapping the CABI collections for fungal endophytes: first genome assemblies for Collariella, Neodidymelliopsis, Ascochyta clinopodiicola, Didymella pomorum, Didymosphaeria variabile, Neocosmospora piperis and Neocucurbitaria cava.</title>
        <authorList>
            <person name="Hill R."/>
        </authorList>
    </citation>
    <scope>NUCLEOTIDE SEQUENCE</scope>
    <source>
        <strain evidence="2">IMI 356814</strain>
    </source>
</reference>
<evidence type="ECO:0000313" key="3">
    <source>
        <dbReference type="Proteomes" id="UP001140560"/>
    </source>
</evidence>
<evidence type="ECO:0000313" key="2">
    <source>
        <dbReference type="EMBL" id="KAJ4365540.1"/>
    </source>
</evidence>
<feature type="compositionally biased region" description="Polar residues" evidence="1">
    <location>
        <begin position="1"/>
        <end position="10"/>
    </location>
</feature>
<dbReference type="Proteomes" id="UP001140560">
    <property type="component" value="Unassembled WGS sequence"/>
</dbReference>
<dbReference type="PANTHER" id="PTHR40462:SF1">
    <property type="entry name" value="EXPRESSED PROTEIN"/>
    <property type="match status" value="1"/>
</dbReference>
<proteinExistence type="predicted"/>
<comment type="caution">
    <text evidence="2">The sequence shown here is derived from an EMBL/GenBank/DDBJ whole genome shotgun (WGS) entry which is preliminary data.</text>
</comment>
<protein>
    <submittedName>
        <fullName evidence="2">Uncharacterized protein</fullName>
    </submittedName>
</protein>
<dbReference type="OrthoDB" id="3050608at2759"/>
<dbReference type="EMBL" id="JAPEUY010000015">
    <property type="protein sequence ID" value="KAJ4365540.1"/>
    <property type="molecule type" value="Genomic_DNA"/>
</dbReference>
<organism evidence="2 3">
    <name type="scientific">Neocucurbitaria cava</name>
    <dbReference type="NCBI Taxonomy" id="798079"/>
    <lineage>
        <taxon>Eukaryota</taxon>
        <taxon>Fungi</taxon>
        <taxon>Dikarya</taxon>
        <taxon>Ascomycota</taxon>
        <taxon>Pezizomycotina</taxon>
        <taxon>Dothideomycetes</taxon>
        <taxon>Pleosporomycetidae</taxon>
        <taxon>Pleosporales</taxon>
        <taxon>Pleosporineae</taxon>
        <taxon>Cucurbitariaceae</taxon>
        <taxon>Neocucurbitaria</taxon>
    </lineage>
</organism>
<accession>A0A9W9CIH3</accession>
<name>A0A9W9CIH3_9PLEO</name>
<feature type="compositionally biased region" description="Basic and acidic residues" evidence="1">
    <location>
        <begin position="48"/>
        <end position="78"/>
    </location>
</feature>
<dbReference type="AlphaFoldDB" id="A0A9W9CIH3"/>
<sequence length="130" mass="14113">MSSSNASQEPTTTGTSTTGNNAGQEDYLDKGLDSVEKKYGGSMGADTQKNRGVNEKITDGARGMFEKATGKDVPDKHHPGSHAAGAGAGGLKARWHRLDEKWQRCRPYIERMNGTMEPLEHQGLLPQQEK</sequence>
<evidence type="ECO:0000256" key="1">
    <source>
        <dbReference type="SAM" id="MobiDB-lite"/>
    </source>
</evidence>
<feature type="region of interest" description="Disordered" evidence="1">
    <location>
        <begin position="1"/>
        <end position="90"/>
    </location>
</feature>
<keyword evidence="3" id="KW-1185">Reference proteome</keyword>
<gene>
    <name evidence="2" type="ORF">N0V83_008159</name>
</gene>
<dbReference type="PANTHER" id="PTHR40462">
    <property type="entry name" value="CHROMOSOME 1, WHOLE GENOME SHOTGUN SEQUENCE"/>
    <property type="match status" value="1"/>
</dbReference>
<feature type="compositionally biased region" description="Basic and acidic residues" evidence="1">
    <location>
        <begin position="27"/>
        <end position="39"/>
    </location>
</feature>